<evidence type="ECO:0000256" key="4">
    <source>
        <dbReference type="ARBA" id="ARBA00022837"/>
    </source>
</evidence>
<dbReference type="Gene3D" id="3.40.720.10">
    <property type="entry name" value="Alkaline Phosphatase, subunit A"/>
    <property type="match status" value="1"/>
</dbReference>
<dbReference type="PROSITE" id="PS00523">
    <property type="entry name" value="SULFATASE_1"/>
    <property type="match status" value="1"/>
</dbReference>
<protein>
    <submittedName>
        <fullName evidence="6">Arylsulfatase</fullName>
        <ecNumber evidence="6">3.1.6.1</ecNumber>
    </submittedName>
</protein>
<evidence type="ECO:0000256" key="3">
    <source>
        <dbReference type="ARBA" id="ARBA00022801"/>
    </source>
</evidence>
<keyword evidence="2" id="KW-0479">Metal-binding</keyword>
<evidence type="ECO:0000313" key="6">
    <source>
        <dbReference type="EMBL" id="TWU36158.1"/>
    </source>
</evidence>
<dbReference type="InterPro" id="IPR050738">
    <property type="entry name" value="Sulfatase"/>
</dbReference>
<keyword evidence="3 6" id="KW-0378">Hydrolase</keyword>
<dbReference type="GO" id="GO:0046872">
    <property type="term" value="F:metal ion binding"/>
    <property type="evidence" value="ECO:0007669"/>
    <property type="project" value="UniProtKB-KW"/>
</dbReference>
<accession>A0A5C6DHM2</accession>
<dbReference type="AlphaFoldDB" id="A0A5C6DHM2"/>
<dbReference type="GO" id="GO:0004065">
    <property type="term" value="F:arylsulfatase activity"/>
    <property type="evidence" value="ECO:0007669"/>
    <property type="project" value="UniProtKB-EC"/>
</dbReference>
<gene>
    <name evidence="6" type="primary">atsA_65</name>
    <name evidence="6" type="ORF">Poly41_39110</name>
</gene>
<dbReference type="EMBL" id="SJPV01000006">
    <property type="protein sequence ID" value="TWU36158.1"/>
    <property type="molecule type" value="Genomic_DNA"/>
</dbReference>
<dbReference type="InterPro" id="IPR024607">
    <property type="entry name" value="Sulfatase_CS"/>
</dbReference>
<dbReference type="PANTHER" id="PTHR42693:SF53">
    <property type="entry name" value="ENDO-4-O-SULFATASE"/>
    <property type="match status" value="1"/>
</dbReference>
<reference evidence="6 7" key="1">
    <citation type="submission" date="2019-02" db="EMBL/GenBank/DDBJ databases">
        <title>Deep-cultivation of Planctomycetes and their phenomic and genomic characterization uncovers novel biology.</title>
        <authorList>
            <person name="Wiegand S."/>
            <person name="Jogler M."/>
            <person name="Boedeker C."/>
            <person name="Pinto D."/>
            <person name="Vollmers J."/>
            <person name="Rivas-Marin E."/>
            <person name="Kohn T."/>
            <person name="Peeters S.H."/>
            <person name="Heuer A."/>
            <person name="Rast P."/>
            <person name="Oberbeckmann S."/>
            <person name="Bunk B."/>
            <person name="Jeske O."/>
            <person name="Meyerdierks A."/>
            <person name="Storesund J.E."/>
            <person name="Kallscheuer N."/>
            <person name="Luecker S."/>
            <person name="Lage O.M."/>
            <person name="Pohl T."/>
            <person name="Merkel B.J."/>
            <person name="Hornburger P."/>
            <person name="Mueller R.-W."/>
            <person name="Bruemmer F."/>
            <person name="Labrenz M."/>
            <person name="Spormann A.M."/>
            <person name="Op Den Camp H."/>
            <person name="Overmann J."/>
            <person name="Amann R."/>
            <person name="Jetten M.S.M."/>
            <person name="Mascher T."/>
            <person name="Medema M.H."/>
            <person name="Devos D.P."/>
            <person name="Kaster A.-K."/>
            <person name="Ovreas L."/>
            <person name="Rohde M."/>
            <person name="Galperin M.Y."/>
            <person name="Jogler C."/>
        </authorList>
    </citation>
    <scope>NUCLEOTIDE SEQUENCE [LARGE SCALE GENOMIC DNA]</scope>
    <source>
        <strain evidence="6 7">Poly41</strain>
    </source>
</reference>
<evidence type="ECO:0000256" key="1">
    <source>
        <dbReference type="ARBA" id="ARBA00008779"/>
    </source>
</evidence>
<comment type="caution">
    <text evidence="6">The sequence shown here is derived from an EMBL/GenBank/DDBJ whole genome shotgun (WGS) entry which is preliminary data.</text>
</comment>
<dbReference type="Pfam" id="PF00884">
    <property type="entry name" value="Sulfatase"/>
    <property type="match status" value="1"/>
</dbReference>
<dbReference type="EC" id="3.1.6.1" evidence="6"/>
<organism evidence="6 7">
    <name type="scientific">Novipirellula artificiosorum</name>
    <dbReference type="NCBI Taxonomy" id="2528016"/>
    <lineage>
        <taxon>Bacteria</taxon>
        <taxon>Pseudomonadati</taxon>
        <taxon>Planctomycetota</taxon>
        <taxon>Planctomycetia</taxon>
        <taxon>Pirellulales</taxon>
        <taxon>Pirellulaceae</taxon>
        <taxon>Novipirellula</taxon>
    </lineage>
</organism>
<dbReference type="InterPro" id="IPR000917">
    <property type="entry name" value="Sulfatase_N"/>
</dbReference>
<sequence length="531" mass="59470">MYIPGKLMLAMPRASVFFHWALWRALRKSMPWGIVAGCLLGGFVVTGVAAEKPNIVFILADDLGYGELGCYGQQKIKTPNVDRLAAEGIRFTQHYTGAPVCAPARCTLMTGQNLAHAEIRGNKDSGNGRMFPGQWPITDEIVTIAESLQQADYATGAFGKWGLGPSNTSGSPIKQGFDRYFGYNCQRNAHSYFPLFLDSNEREQQINRGIVYGHQQKTDGEVVADDYRLESYAPDVILAEALTFIDKNRQKPFFLYLPFVEPHVSMQPPQEWIDRYPSEWDDEKGPYRGQNGYLPHPRPRAAYAAMISDLDQHVGSVLEKLEEHGLTDNTLVVFTSDNGTTHGSRDPRFHVGGVDAEFFNSTAGLRGWKGSVYEGGIRVPCVVKWPNHVTPGSVTDVASYFPDWFPTLCNLAGAPLPRQQHLDGMDLAPVLVGKEPPKREELMIWDFHNYGGLVAIRDGKWKAVRRNLLKDPTPWELYDIGQDREESRDLAADHPEVIKRLETAYVKTRTVEPDFSVPFYDKLTTPSNATD</sequence>
<dbReference type="Gene3D" id="3.30.1120.10">
    <property type="match status" value="1"/>
</dbReference>
<keyword evidence="4" id="KW-0106">Calcium</keyword>
<keyword evidence="7" id="KW-1185">Reference proteome</keyword>
<dbReference type="PANTHER" id="PTHR42693">
    <property type="entry name" value="ARYLSULFATASE FAMILY MEMBER"/>
    <property type="match status" value="1"/>
</dbReference>
<evidence type="ECO:0000259" key="5">
    <source>
        <dbReference type="Pfam" id="PF00884"/>
    </source>
</evidence>
<proteinExistence type="inferred from homology"/>
<name>A0A5C6DHM2_9BACT</name>
<evidence type="ECO:0000313" key="7">
    <source>
        <dbReference type="Proteomes" id="UP000319143"/>
    </source>
</evidence>
<comment type="similarity">
    <text evidence="1">Belongs to the sulfatase family.</text>
</comment>
<dbReference type="CDD" id="cd16145">
    <property type="entry name" value="ARS_like"/>
    <property type="match status" value="1"/>
</dbReference>
<dbReference type="Proteomes" id="UP000319143">
    <property type="component" value="Unassembled WGS sequence"/>
</dbReference>
<dbReference type="SUPFAM" id="SSF53649">
    <property type="entry name" value="Alkaline phosphatase-like"/>
    <property type="match status" value="1"/>
</dbReference>
<evidence type="ECO:0000256" key="2">
    <source>
        <dbReference type="ARBA" id="ARBA00022723"/>
    </source>
</evidence>
<dbReference type="InterPro" id="IPR017850">
    <property type="entry name" value="Alkaline_phosphatase_core_sf"/>
</dbReference>
<feature type="domain" description="Sulfatase N-terminal" evidence="5">
    <location>
        <begin position="53"/>
        <end position="414"/>
    </location>
</feature>